<dbReference type="OrthoDB" id="9804551at2"/>
<evidence type="ECO:0000313" key="3">
    <source>
        <dbReference type="Proteomes" id="UP000054078"/>
    </source>
</evidence>
<dbReference type="Pfam" id="PF00550">
    <property type="entry name" value="PP-binding"/>
    <property type="match status" value="1"/>
</dbReference>
<sequence length="82" mass="9464">MDQDRQEVWDALTTRASQLFGKDPSEFTEDTKFADLGIKSVQVSQITTYLEDELDIEVPYMKFRRCATFGEATDFVCDLLDQ</sequence>
<dbReference type="Gene3D" id="1.10.1200.10">
    <property type="entry name" value="ACP-like"/>
    <property type="match status" value="1"/>
</dbReference>
<name>A0A100YUS6_TRASO</name>
<dbReference type="RefSeq" id="WP_059055526.1">
    <property type="nucleotide sequence ID" value="NZ_JAZHSO010000013.1"/>
</dbReference>
<reference evidence="2 3" key="1">
    <citation type="submission" date="2015-12" db="EMBL/GenBank/DDBJ databases">
        <title>Draft Genome Sequence of Olsenella scatoligenes SK9K4T; a Producer of 3-Methylindole- (skatole) and 4-Methylphenol- (p-cresol) Isolated from Pig Feces.</title>
        <authorList>
            <person name="Li X."/>
            <person name="Borg B."/>
            <person name="Canibe N."/>
        </authorList>
    </citation>
    <scope>NUCLEOTIDE SEQUENCE [LARGE SCALE GENOMIC DNA]</scope>
    <source>
        <strain evidence="2 3">SK9K4</strain>
    </source>
</reference>
<protein>
    <recommendedName>
        <fullName evidence="1">Carrier domain-containing protein</fullName>
    </recommendedName>
</protein>
<dbReference type="STRING" id="1299998.AUL39_09040"/>
<comment type="caution">
    <text evidence="2">The sequence shown here is derived from an EMBL/GenBank/DDBJ whole genome shotgun (WGS) entry which is preliminary data.</text>
</comment>
<dbReference type="AlphaFoldDB" id="A0A100YUS6"/>
<accession>A0A100YUS6</accession>
<evidence type="ECO:0000313" key="2">
    <source>
        <dbReference type="EMBL" id="KUH57827.1"/>
    </source>
</evidence>
<proteinExistence type="predicted"/>
<gene>
    <name evidence="2" type="ORF">AUL39_09040</name>
</gene>
<dbReference type="Proteomes" id="UP000054078">
    <property type="component" value="Unassembled WGS sequence"/>
</dbReference>
<dbReference type="InterPro" id="IPR036736">
    <property type="entry name" value="ACP-like_sf"/>
</dbReference>
<dbReference type="InterPro" id="IPR009081">
    <property type="entry name" value="PP-bd_ACP"/>
</dbReference>
<feature type="domain" description="Carrier" evidence="1">
    <location>
        <begin position="3"/>
        <end position="80"/>
    </location>
</feature>
<dbReference type="PROSITE" id="PS50075">
    <property type="entry name" value="CARRIER"/>
    <property type="match status" value="1"/>
</dbReference>
<dbReference type="EMBL" id="LOJF01000011">
    <property type="protein sequence ID" value="KUH57827.1"/>
    <property type="molecule type" value="Genomic_DNA"/>
</dbReference>
<evidence type="ECO:0000259" key="1">
    <source>
        <dbReference type="PROSITE" id="PS50075"/>
    </source>
</evidence>
<organism evidence="2 3">
    <name type="scientific">Tractidigestivibacter scatoligenes</name>
    <name type="common">Olsenella scatoligenes</name>
    <dbReference type="NCBI Taxonomy" id="1299998"/>
    <lineage>
        <taxon>Bacteria</taxon>
        <taxon>Bacillati</taxon>
        <taxon>Actinomycetota</taxon>
        <taxon>Coriobacteriia</taxon>
        <taxon>Coriobacteriales</taxon>
        <taxon>Atopobiaceae</taxon>
        <taxon>Tractidigestivibacter</taxon>
    </lineage>
</organism>
<keyword evidence="3" id="KW-1185">Reference proteome</keyword>
<dbReference type="SUPFAM" id="SSF47336">
    <property type="entry name" value="ACP-like"/>
    <property type="match status" value="1"/>
</dbReference>